<accession>A0A6A5ZEB0</accession>
<gene>
    <name evidence="1" type="ORF">BDV96DRAFT_403208</name>
</gene>
<organism evidence="1 2">
    <name type="scientific">Lophiotrema nucula</name>
    <dbReference type="NCBI Taxonomy" id="690887"/>
    <lineage>
        <taxon>Eukaryota</taxon>
        <taxon>Fungi</taxon>
        <taxon>Dikarya</taxon>
        <taxon>Ascomycota</taxon>
        <taxon>Pezizomycotina</taxon>
        <taxon>Dothideomycetes</taxon>
        <taxon>Pleosporomycetidae</taxon>
        <taxon>Pleosporales</taxon>
        <taxon>Lophiotremataceae</taxon>
        <taxon>Lophiotrema</taxon>
    </lineage>
</organism>
<evidence type="ECO:0000313" key="1">
    <source>
        <dbReference type="EMBL" id="KAF2117802.1"/>
    </source>
</evidence>
<name>A0A6A5ZEB0_9PLEO</name>
<dbReference type="Proteomes" id="UP000799770">
    <property type="component" value="Unassembled WGS sequence"/>
</dbReference>
<dbReference type="AlphaFoldDB" id="A0A6A5ZEB0"/>
<reference evidence="1" key="1">
    <citation type="journal article" date="2020" name="Stud. Mycol.">
        <title>101 Dothideomycetes genomes: a test case for predicting lifestyles and emergence of pathogens.</title>
        <authorList>
            <person name="Haridas S."/>
            <person name="Albert R."/>
            <person name="Binder M."/>
            <person name="Bloem J."/>
            <person name="Labutti K."/>
            <person name="Salamov A."/>
            <person name="Andreopoulos B."/>
            <person name="Baker S."/>
            <person name="Barry K."/>
            <person name="Bills G."/>
            <person name="Bluhm B."/>
            <person name="Cannon C."/>
            <person name="Castanera R."/>
            <person name="Culley D."/>
            <person name="Daum C."/>
            <person name="Ezra D."/>
            <person name="Gonzalez J."/>
            <person name="Henrissat B."/>
            <person name="Kuo A."/>
            <person name="Liang C."/>
            <person name="Lipzen A."/>
            <person name="Lutzoni F."/>
            <person name="Magnuson J."/>
            <person name="Mondo S."/>
            <person name="Nolan M."/>
            <person name="Ohm R."/>
            <person name="Pangilinan J."/>
            <person name="Park H.-J."/>
            <person name="Ramirez L."/>
            <person name="Alfaro M."/>
            <person name="Sun H."/>
            <person name="Tritt A."/>
            <person name="Yoshinaga Y."/>
            <person name="Zwiers L.-H."/>
            <person name="Turgeon B."/>
            <person name="Goodwin S."/>
            <person name="Spatafora J."/>
            <person name="Crous P."/>
            <person name="Grigoriev I."/>
        </authorList>
    </citation>
    <scope>NUCLEOTIDE SEQUENCE</scope>
    <source>
        <strain evidence="1">CBS 627.86</strain>
    </source>
</reference>
<dbReference type="EMBL" id="ML977318">
    <property type="protein sequence ID" value="KAF2117802.1"/>
    <property type="molecule type" value="Genomic_DNA"/>
</dbReference>
<sequence>MVTKFYRSVNNDFVDAIIFRHVPPAYETIILAFKILPSASNVLDLLVDVHWQRADADRLWRNADLPLRTQLPQVFLLRVMDRLMWMNCAWKKQVFPLDKRCSYHEHESESSELECQITLGQTRKGHLRHSLSLKYPRRPEELVNTKENEAANDVGPDIKARLMRALPQEYQERDGDLFSDEDL</sequence>
<evidence type="ECO:0000313" key="2">
    <source>
        <dbReference type="Proteomes" id="UP000799770"/>
    </source>
</evidence>
<keyword evidence="2" id="KW-1185">Reference proteome</keyword>
<protein>
    <submittedName>
        <fullName evidence="1">Uncharacterized protein</fullName>
    </submittedName>
</protein>
<proteinExistence type="predicted"/>